<dbReference type="SUPFAM" id="SSF103473">
    <property type="entry name" value="MFS general substrate transporter"/>
    <property type="match status" value="1"/>
</dbReference>
<organism evidence="6 7">
    <name type="scientific">Acinetobacter stercoris</name>
    <dbReference type="NCBI Taxonomy" id="2126983"/>
    <lineage>
        <taxon>Bacteria</taxon>
        <taxon>Pseudomonadati</taxon>
        <taxon>Pseudomonadota</taxon>
        <taxon>Gammaproteobacteria</taxon>
        <taxon>Moraxellales</taxon>
        <taxon>Moraxellaceae</taxon>
        <taxon>Acinetobacter</taxon>
    </lineage>
</organism>
<dbReference type="InParanoid" id="A0A2U3N4L1"/>
<evidence type="ECO:0000256" key="4">
    <source>
        <dbReference type="SAM" id="Phobius"/>
    </source>
</evidence>
<gene>
    <name evidence="6" type="primary">ynfM_6</name>
    <name evidence="6" type="ORF">KPC_3796</name>
</gene>
<dbReference type="InterPro" id="IPR020846">
    <property type="entry name" value="MFS_dom"/>
</dbReference>
<dbReference type="PANTHER" id="PTHR42910">
    <property type="entry name" value="TRANSPORTER SCO4007-RELATED"/>
    <property type="match status" value="1"/>
</dbReference>
<evidence type="ECO:0000313" key="6">
    <source>
        <dbReference type="EMBL" id="SPL72618.1"/>
    </source>
</evidence>
<feature type="transmembrane region" description="Helical" evidence="4">
    <location>
        <begin position="374"/>
        <end position="395"/>
    </location>
</feature>
<evidence type="ECO:0000256" key="3">
    <source>
        <dbReference type="ARBA" id="ARBA00023136"/>
    </source>
</evidence>
<accession>A0A2U3N4L1</accession>
<evidence type="ECO:0000259" key="5">
    <source>
        <dbReference type="PROSITE" id="PS50850"/>
    </source>
</evidence>
<feature type="domain" description="Major facilitator superfamily (MFS) profile" evidence="5">
    <location>
        <begin position="15"/>
        <end position="401"/>
    </location>
</feature>
<dbReference type="PANTHER" id="PTHR42910:SF1">
    <property type="entry name" value="MAJOR FACILITATOR SUPERFAMILY (MFS) PROFILE DOMAIN-CONTAINING PROTEIN"/>
    <property type="match status" value="1"/>
</dbReference>
<sequence length="405" mass="44878">MKTIQNEKQIISSKLIYLFAIGCGAIVANIYYAQPIITVIGHDLGISKQYGGFIMTMAQFGYAIGLFFLVPLGDMLENKKLIIRTLFVCCCGIFLVIISSNGIIFLFASFLIGLGAVSIQMLVPLAAFLSPPQIRGTTVGKVMSGMMLGIMLARPIASMIEYFVSWRTVFFLSEIVMFILIYVFWRRLPKRQVTSNQNYKKIIKSMFYLFKSQPVLRHRTIYHLFMFASFSMFWTTVPLLLSSSVYNFSQVGVAMFALVGVSGVVAAPIAGKIADKGFIQAATVLAFVLEILAFLISSIPMHHLYISTVVLALASIMLDFAVTGNLVVGQSVIYSLSEKYRSRMNGIYMSLFFCGGASGSGIGVWIYSHYQWNGVTIMGMIFGGLALIYFLFVNLSSKTKKKINA</sequence>
<dbReference type="GO" id="GO:0022857">
    <property type="term" value="F:transmembrane transporter activity"/>
    <property type="evidence" value="ECO:0007669"/>
    <property type="project" value="InterPro"/>
</dbReference>
<dbReference type="OrthoDB" id="9815356at2"/>
<feature type="transmembrane region" description="Helical" evidence="4">
    <location>
        <begin position="142"/>
        <end position="160"/>
    </location>
</feature>
<name>A0A2U3N4L1_9GAMM</name>
<feature type="transmembrane region" description="Helical" evidence="4">
    <location>
        <begin position="221"/>
        <end position="241"/>
    </location>
</feature>
<evidence type="ECO:0000313" key="7">
    <source>
        <dbReference type="Proteomes" id="UP000245974"/>
    </source>
</evidence>
<dbReference type="InterPro" id="IPR036259">
    <property type="entry name" value="MFS_trans_sf"/>
</dbReference>
<dbReference type="Proteomes" id="UP000245974">
    <property type="component" value="Unassembled WGS sequence"/>
</dbReference>
<dbReference type="Pfam" id="PF07690">
    <property type="entry name" value="MFS_1"/>
    <property type="match status" value="1"/>
</dbReference>
<feature type="transmembrane region" description="Helical" evidence="4">
    <location>
        <begin position="15"/>
        <end position="33"/>
    </location>
</feature>
<protein>
    <submittedName>
        <fullName evidence="6">Inner membrane transport protein YnfM</fullName>
    </submittedName>
</protein>
<keyword evidence="1 4" id="KW-0812">Transmembrane</keyword>
<feature type="transmembrane region" description="Helical" evidence="4">
    <location>
        <begin position="81"/>
        <end position="98"/>
    </location>
</feature>
<evidence type="ECO:0000256" key="1">
    <source>
        <dbReference type="ARBA" id="ARBA00022692"/>
    </source>
</evidence>
<feature type="transmembrane region" description="Helical" evidence="4">
    <location>
        <begin position="348"/>
        <end position="368"/>
    </location>
</feature>
<dbReference type="PROSITE" id="PS50850">
    <property type="entry name" value="MFS"/>
    <property type="match status" value="1"/>
</dbReference>
<proteinExistence type="predicted"/>
<dbReference type="RefSeq" id="WP_121975994.1">
    <property type="nucleotide sequence ID" value="NZ_OOGT01000384.1"/>
</dbReference>
<dbReference type="AlphaFoldDB" id="A0A2U3N4L1"/>
<feature type="transmembrane region" description="Helical" evidence="4">
    <location>
        <begin position="253"/>
        <end position="271"/>
    </location>
</feature>
<dbReference type="InterPro" id="IPR011701">
    <property type="entry name" value="MFS"/>
</dbReference>
<feature type="transmembrane region" description="Helical" evidence="4">
    <location>
        <begin position="305"/>
        <end position="328"/>
    </location>
</feature>
<keyword evidence="7" id="KW-1185">Reference proteome</keyword>
<reference evidence="7" key="1">
    <citation type="submission" date="2018-03" db="EMBL/GenBank/DDBJ databases">
        <authorList>
            <person name="Blom J."/>
        </authorList>
    </citation>
    <scope>NUCLEOTIDE SEQUENCE [LARGE SCALE GENOMIC DNA]</scope>
    <source>
        <strain evidence="7">KPC-SM-21</strain>
    </source>
</reference>
<dbReference type="Gene3D" id="1.20.1250.20">
    <property type="entry name" value="MFS general substrate transporter like domains"/>
    <property type="match status" value="1"/>
</dbReference>
<evidence type="ECO:0000256" key="2">
    <source>
        <dbReference type="ARBA" id="ARBA00022989"/>
    </source>
</evidence>
<dbReference type="EMBL" id="OOGT01000384">
    <property type="protein sequence ID" value="SPL72618.1"/>
    <property type="molecule type" value="Genomic_DNA"/>
</dbReference>
<feature type="transmembrane region" description="Helical" evidence="4">
    <location>
        <begin position="166"/>
        <end position="185"/>
    </location>
</feature>
<keyword evidence="3 4" id="KW-0472">Membrane</keyword>
<feature type="transmembrane region" description="Helical" evidence="4">
    <location>
        <begin position="278"/>
        <end position="299"/>
    </location>
</feature>
<feature type="transmembrane region" description="Helical" evidence="4">
    <location>
        <begin position="104"/>
        <end position="130"/>
    </location>
</feature>
<keyword evidence="2 4" id="KW-1133">Transmembrane helix</keyword>
<feature type="transmembrane region" description="Helical" evidence="4">
    <location>
        <begin position="53"/>
        <end position="72"/>
    </location>
</feature>
<dbReference type="CDD" id="cd17324">
    <property type="entry name" value="MFS_NepI_like"/>
    <property type="match status" value="1"/>
</dbReference>